<keyword evidence="2" id="KW-1185">Reference proteome</keyword>
<dbReference type="Proteomes" id="UP000299102">
    <property type="component" value="Unassembled WGS sequence"/>
</dbReference>
<reference evidence="1 2" key="1">
    <citation type="journal article" date="2019" name="Commun. Biol.">
        <title>The bagworm genome reveals a unique fibroin gene that provides high tensile strength.</title>
        <authorList>
            <person name="Kono N."/>
            <person name="Nakamura H."/>
            <person name="Ohtoshi R."/>
            <person name="Tomita M."/>
            <person name="Numata K."/>
            <person name="Arakawa K."/>
        </authorList>
    </citation>
    <scope>NUCLEOTIDE SEQUENCE [LARGE SCALE GENOMIC DNA]</scope>
</reference>
<comment type="caution">
    <text evidence="1">The sequence shown here is derived from an EMBL/GenBank/DDBJ whole genome shotgun (WGS) entry which is preliminary data.</text>
</comment>
<sequence>MPTTNFVSWLDVVWRAYRDLEYAITSQPHFFIEKQESSPLALTGLFAMVAILQYFNSRKARASSSIATIESEIVTQPNSRVIAAPAIAVRRNGHVIAMR</sequence>
<proteinExistence type="predicted"/>
<evidence type="ECO:0000313" key="1">
    <source>
        <dbReference type="EMBL" id="GBP95855.1"/>
    </source>
</evidence>
<dbReference type="AlphaFoldDB" id="A0A4C2AA55"/>
<gene>
    <name evidence="1" type="ORF">EVAR_64317_1</name>
</gene>
<dbReference type="EMBL" id="BGZK01002691">
    <property type="protein sequence ID" value="GBP95855.1"/>
    <property type="molecule type" value="Genomic_DNA"/>
</dbReference>
<accession>A0A4C2AA55</accession>
<organism evidence="1 2">
    <name type="scientific">Eumeta variegata</name>
    <name type="common">Bagworm moth</name>
    <name type="synonym">Eumeta japonica</name>
    <dbReference type="NCBI Taxonomy" id="151549"/>
    <lineage>
        <taxon>Eukaryota</taxon>
        <taxon>Metazoa</taxon>
        <taxon>Ecdysozoa</taxon>
        <taxon>Arthropoda</taxon>
        <taxon>Hexapoda</taxon>
        <taxon>Insecta</taxon>
        <taxon>Pterygota</taxon>
        <taxon>Neoptera</taxon>
        <taxon>Endopterygota</taxon>
        <taxon>Lepidoptera</taxon>
        <taxon>Glossata</taxon>
        <taxon>Ditrysia</taxon>
        <taxon>Tineoidea</taxon>
        <taxon>Psychidae</taxon>
        <taxon>Oiketicinae</taxon>
        <taxon>Eumeta</taxon>
    </lineage>
</organism>
<name>A0A4C2AA55_EUMVA</name>
<protein>
    <submittedName>
        <fullName evidence="1">Uncharacterized protein</fullName>
    </submittedName>
</protein>
<evidence type="ECO:0000313" key="2">
    <source>
        <dbReference type="Proteomes" id="UP000299102"/>
    </source>
</evidence>